<dbReference type="KEGG" id="mmj:MSMAS_1030"/>
<dbReference type="GeneID" id="24838663"/>
<dbReference type="Proteomes" id="UP000033097">
    <property type="component" value="Chromosome"/>
</dbReference>
<evidence type="ECO:0000313" key="2">
    <source>
        <dbReference type="Proteomes" id="UP000033097"/>
    </source>
</evidence>
<gene>
    <name evidence="1" type="ORF">MSMAS_1030</name>
</gene>
<dbReference type="AlphaFoldDB" id="A0A0E3LTW4"/>
<dbReference type="PATRIC" id="fig|213585.10.peg.1272"/>
<dbReference type="RefSeq" id="WP_011032225.1">
    <property type="nucleotide sequence ID" value="NZ_CP009512.1"/>
</dbReference>
<organism evidence="1 2">
    <name type="scientific">Methanosarcina mazei S-6</name>
    <dbReference type="NCBI Taxonomy" id="213585"/>
    <lineage>
        <taxon>Archaea</taxon>
        <taxon>Methanobacteriati</taxon>
        <taxon>Methanobacteriota</taxon>
        <taxon>Stenosarchaea group</taxon>
        <taxon>Methanomicrobia</taxon>
        <taxon>Methanosarcinales</taxon>
        <taxon>Methanosarcinaceae</taxon>
        <taxon>Methanosarcina</taxon>
    </lineage>
</organism>
<reference evidence="1 2" key="1">
    <citation type="submission" date="2014-07" db="EMBL/GenBank/DDBJ databases">
        <title>Methanogenic archaea and the global carbon cycle.</title>
        <authorList>
            <person name="Henriksen J.R."/>
            <person name="Luke J."/>
            <person name="Reinhart S."/>
            <person name="Benedict M.N."/>
            <person name="Youngblut N.D."/>
            <person name="Metcalf M.E."/>
            <person name="Whitaker R.J."/>
            <person name="Metcalf W.W."/>
        </authorList>
    </citation>
    <scope>NUCLEOTIDE SEQUENCE [LARGE SCALE GENOMIC DNA]</scope>
    <source>
        <strain evidence="1 2">S-6</strain>
    </source>
</reference>
<name>A0A0E3LTW4_METMZ</name>
<dbReference type="STRING" id="213585.MSMAS_1030"/>
<accession>A0A0E3LTW4</accession>
<sequence>MTLTVDIKGDFTPQEVSEVIRAALEQNERVAKYKIKKYSDICGNFEDKYGMSSELFMEKFDSGDLGDDEDFFNWYAAKRGLDIWNKKLEIISGIRI</sequence>
<evidence type="ECO:0000313" key="1">
    <source>
        <dbReference type="EMBL" id="AKB64226.1"/>
    </source>
</evidence>
<proteinExistence type="predicted"/>
<dbReference type="EMBL" id="CP009512">
    <property type="protein sequence ID" value="AKB64226.1"/>
    <property type="molecule type" value="Genomic_DNA"/>
</dbReference>
<dbReference type="HOGENOM" id="CLU_180505_0_0_2"/>
<protein>
    <submittedName>
        <fullName evidence="1">Uncharacterized protein</fullName>
    </submittedName>
</protein>